<dbReference type="Proteomes" id="UP000430345">
    <property type="component" value="Unassembled WGS sequence"/>
</dbReference>
<dbReference type="EMBL" id="WHJC01000264">
    <property type="protein sequence ID" value="MPQ44635.1"/>
    <property type="molecule type" value="Genomic_DNA"/>
</dbReference>
<protein>
    <recommendedName>
        <fullName evidence="3">Lipoprotein</fullName>
    </recommendedName>
</protein>
<dbReference type="RefSeq" id="WP_152891266.1">
    <property type="nucleotide sequence ID" value="NZ_WHJC01000264.1"/>
</dbReference>
<gene>
    <name evidence="1" type="ORF">GBZ86_12880</name>
</gene>
<name>A0A6I1MML5_9CLOT</name>
<proteinExistence type="predicted"/>
<dbReference type="AlphaFoldDB" id="A0A6I1MML5"/>
<dbReference type="PROSITE" id="PS51257">
    <property type="entry name" value="PROKAR_LIPOPROTEIN"/>
    <property type="match status" value="1"/>
</dbReference>
<evidence type="ECO:0008006" key="3">
    <source>
        <dbReference type="Google" id="ProtNLM"/>
    </source>
</evidence>
<dbReference type="OrthoDB" id="1896796at2"/>
<keyword evidence="2" id="KW-1185">Reference proteome</keyword>
<sequence>MKKCLGISLIVLSFLIFFLIGCKNSLTDKNKINEIKSLPNNLVLQFKNNTLTYESVHNGKLTNVDIGIEGEIRAFNKEKNFLIYTKVENFQTQLNIVKNNTELNYNIDGSVEKIWVNNSCEKVFYKINHNNEFIDYFIIDLNKKENKKLNEDIIISGDIVDFLDNNNLILYGVNSKEKISGIYIYNLESESYSLMEQVTKAFIDYIKVLDENKILYGKSFFDNKKECYIYNINTKTSKQISSNIKIIKNILFIDNKVYFIGEGNESSKVTLYCLDINSEILKRLIFDFPRNVDKNSKLLYENGQIIFTGYTDSQDKAGVYSYNLKNKSIKLISDVDGKYIII</sequence>
<evidence type="ECO:0000313" key="2">
    <source>
        <dbReference type="Proteomes" id="UP000430345"/>
    </source>
</evidence>
<comment type="caution">
    <text evidence="1">The sequence shown here is derived from an EMBL/GenBank/DDBJ whole genome shotgun (WGS) entry which is preliminary data.</text>
</comment>
<accession>A0A6I1MML5</accession>
<organism evidence="1 2">
    <name type="scientific">Clostridium tarantellae</name>
    <dbReference type="NCBI Taxonomy" id="39493"/>
    <lineage>
        <taxon>Bacteria</taxon>
        <taxon>Bacillati</taxon>
        <taxon>Bacillota</taxon>
        <taxon>Clostridia</taxon>
        <taxon>Eubacteriales</taxon>
        <taxon>Clostridiaceae</taxon>
        <taxon>Clostridium</taxon>
    </lineage>
</organism>
<evidence type="ECO:0000313" key="1">
    <source>
        <dbReference type="EMBL" id="MPQ44635.1"/>
    </source>
</evidence>
<dbReference type="SUPFAM" id="SSF69304">
    <property type="entry name" value="Tricorn protease N-terminal domain"/>
    <property type="match status" value="1"/>
</dbReference>
<reference evidence="1 2" key="1">
    <citation type="submission" date="2019-10" db="EMBL/GenBank/DDBJ databases">
        <title>The Genome Sequence of Clostridium tarantellae Isolated from Fish Brain.</title>
        <authorList>
            <person name="Bano L."/>
            <person name="Kiel M."/>
            <person name="Sales G."/>
            <person name="Doxey A.C."/>
            <person name="Mansfield M.J."/>
            <person name="Schiavone M."/>
            <person name="Rossetto O."/>
            <person name="Pirazzini M."/>
            <person name="Dobrindt U."/>
            <person name="Montecucco C."/>
        </authorList>
    </citation>
    <scope>NUCLEOTIDE SEQUENCE [LARGE SCALE GENOMIC DNA]</scope>
    <source>
        <strain evidence="1 2">DSM 3997</strain>
    </source>
</reference>